<organism evidence="3 4">
    <name type="scientific">Phytophthora megakarya</name>
    <dbReference type="NCBI Taxonomy" id="4795"/>
    <lineage>
        <taxon>Eukaryota</taxon>
        <taxon>Sar</taxon>
        <taxon>Stramenopiles</taxon>
        <taxon>Oomycota</taxon>
        <taxon>Peronosporomycetes</taxon>
        <taxon>Peronosporales</taxon>
        <taxon>Peronosporaceae</taxon>
        <taxon>Phytophthora</taxon>
    </lineage>
</organism>
<evidence type="ECO:0000259" key="2">
    <source>
        <dbReference type="Pfam" id="PF22936"/>
    </source>
</evidence>
<feature type="compositionally biased region" description="Gly residues" evidence="1">
    <location>
        <begin position="1"/>
        <end position="17"/>
    </location>
</feature>
<proteinExistence type="predicted"/>
<gene>
    <name evidence="3" type="ORF">PHMEG_00018247</name>
</gene>
<dbReference type="Proteomes" id="UP000198211">
    <property type="component" value="Unassembled WGS sequence"/>
</dbReference>
<comment type="caution">
    <text evidence="3">The sequence shown here is derived from an EMBL/GenBank/DDBJ whole genome shotgun (WGS) entry which is preliminary data.</text>
</comment>
<protein>
    <recommendedName>
        <fullName evidence="2">Retrovirus-related Pol polyprotein from transposon TNT 1-94-like beta-barrel domain-containing protein</fullName>
    </recommendedName>
</protein>
<dbReference type="EMBL" id="NBNE01002911">
    <property type="protein sequence ID" value="OWZ09109.1"/>
    <property type="molecule type" value="Genomic_DNA"/>
</dbReference>
<keyword evidence="4" id="KW-1185">Reference proteome</keyword>
<feature type="domain" description="Retrovirus-related Pol polyprotein from transposon TNT 1-94-like beta-barrel" evidence="2">
    <location>
        <begin position="65"/>
        <end position="122"/>
    </location>
</feature>
<evidence type="ECO:0000256" key="1">
    <source>
        <dbReference type="SAM" id="MobiDB-lite"/>
    </source>
</evidence>
<reference evidence="4" key="1">
    <citation type="submission" date="2017-03" db="EMBL/GenBank/DDBJ databases">
        <title>Phytopthora megakarya and P. palmivora, two closely related causual agents of cacao black pod achieved similar genome size and gene model numbers by different mechanisms.</title>
        <authorList>
            <person name="Ali S."/>
            <person name="Shao J."/>
            <person name="Larry D.J."/>
            <person name="Kronmiller B."/>
            <person name="Shen D."/>
            <person name="Strem M.D."/>
            <person name="Melnick R.L."/>
            <person name="Guiltinan M.J."/>
            <person name="Tyler B.M."/>
            <person name="Meinhardt L.W."/>
            <person name="Bailey B.A."/>
        </authorList>
    </citation>
    <scope>NUCLEOTIDE SEQUENCE [LARGE SCALE GENOMIC DNA]</scope>
    <source>
        <strain evidence="4">zdho120</strain>
    </source>
</reference>
<evidence type="ECO:0000313" key="4">
    <source>
        <dbReference type="Proteomes" id="UP000198211"/>
    </source>
</evidence>
<feature type="region of interest" description="Disordered" evidence="1">
    <location>
        <begin position="1"/>
        <end position="36"/>
    </location>
</feature>
<accession>A0A225VVT8</accession>
<dbReference type="Pfam" id="PF22936">
    <property type="entry name" value="Pol_BBD"/>
    <property type="match status" value="1"/>
</dbReference>
<sequence>MARGGSGGREGGRGNYGGNRKNNNNKSFRRDEGGYDQSRRKETLIAVVSNVIAVTSLNTRNDSRPKHLQAEASLSVPIKAIGTVELRITDSKGQPQTLTLHDVLLAPKLQYNLLSVAAAVDDDFRFWLQTYYVYSPNRPPLLCQGDEIRYIEALPIRSISAAKGRSTTGKPTRPMLLHKRLGHPNIRFFSTI</sequence>
<dbReference type="InterPro" id="IPR054722">
    <property type="entry name" value="PolX-like_BBD"/>
</dbReference>
<name>A0A225VVT8_9STRA</name>
<evidence type="ECO:0000313" key="3">
    <source>
        <dbReference type="EMBL" id="OWZ09109.1"/>
    </source>
</evidence>
<dbReference type="AlphaFoldDB" id="A0A225VVT8"/>